<organism evidence="1 2">
    <name type="scientific">Nocardia albiluteola</name>
    <dbReference type="NCBI Taxonomy" id="2842303"/>
    <lineage>
        <taxon>Bacteria</taxon>
        <taxon>Bacillati</taxon>
        <taxon>Actinomycetota</taxon>
        <taxon>Actinomycetes</taxon>
        <taxon>Mycobacteriales</taxon>
        <taxon>Nocardiaceae</taxon>
        <taxon>Nocardia</taxon>
    </lineage>
</organism>
<dbReference type="EMBL" id="JAHKNI010000008">
    <property type="protein sequence ID" value="MBU3064531.1"/>
    <property type="molecule type" value="Genomic_DNA"/>
</dbReference>
<protein>
    <submittedName>
        <fullName evidence="1">PH domain-containing protein</fullName>
    </submittedName>
</protein>
<evidence type="ECO:0000313" key="1">
    <source>
        <dbReference type="EMBL" id="MBU3064531.1"/>
    </source>
</evidence>
<accession>A0ABS6B480</accession>
<comment type="caution">
    <text evidence="1">The sequence shown here is derived from an EMBL/GenBank/DDBJ whole genome shotgun (WGS) entry which is preliminary data.</text>
</comment>
<evidence type="ECO:0000313" key="2">
    <source>
        <dbReference type="Proteomes" id="UP000733379"/>
    </source>
</evidence>
<dbReference type="Proteomes" id="UP000733379">
    <property type="component" value="Unassembled WGS sequence"/>
</dbReference>
<gene>
    <name evidence="1" type="ORF">KO481_23730</name>
</gene>
<sequence length="109" mass="12586">MTRTVLYDDGLVELDQEGITLRRYYFPWAGSKRIRYSDIRGVEQHEMGTWTGKWRLWGSGDLRHWLPLDVNRPRKDIAIELDLGGYARPTFSPEDPARVTALLSEHVGG</sequence>
<reference evidence="1 2" key="1">
    <citation type="submission" date="2021-06" db="EMBL/GenBank/DDBJ databases">
        <title>Actinomycetes sequencing.</title>
        <authorList>
            <person name="Shan Q."/>
        </authorList>
    </citation>
    <scope>NUCLEOTIDE SEQUENCE [LARGE SCALE GENOMIC DNA]</scope>
    <source>
        <strain evidence="1 2">NEAU-G5</strain>
    </source>
</reference>
<name>A0ABS6B480_9NOCA</name>
<keyword evidence="2" id="KW-1185">Reference proteome</keyword>
<proteinExistence type="predicted"/>
<dbReference type="RefSeq" id="WP_215919796.1">
    <property type="nucleotide sequence ID" value="NZ_JAHKNI010000008.1"/>
</dbReference>